<sequence length="279" mass="31559">MSWPMPERHAAMTQTEDAYIPLEARPLRETICLFDLDGTLCPEKQLVSPEMRSLLRLLRTKCTIGYVSGGPILKQQQQAGSPSVSVISRFDFCFPENGATAFRLGAPLPGSSFVKEIGEENYKRLVNWVLKYIADLDIPIKRGTFVEFRHGNVNISPIGQGATHAEMEDFQKYDEVYGVRKAMIKALSLEFSSLNLMCAIGGQACFDVFPAGWNKTYCLRHVEAEKYRSGLVYKDIHFFGDKIHVGGNDYELYHDERTIGHHVTSPKDTMRQLKALFQL</sequence>
<dbReference type="FunFam" id="3.30.1240.20:FF:000001">
    <property type="entry name" value="Phosphomannomutase"/>
    <property type="match status" value="1"/>
</dbReference>
<dbReference type="eggNOG" id="KOG3189">
    <property type="taxonomic scope" value="Eukaryota"/>
</dbReference>
<dbReference type="SUPFAM" id="SSF56784">
    <property type="entry name" value="HAD-like"/>
    <property type="match status" value="1"/>
</dbReference>
<feature type="binding site" evidence="11">
    <location>
        <position position="207"/>
    </location>
    <ligand>
        <name>alpha-D-mannose 1-phosphate</name>
        <dbReference type="ChEBI" id="CHEBI:58409"/>
    </ligand>
</feature>
<keyword evidence="6 13" id="KW-0963">Cytoplasm</keyword>
<dbReference type="HOGENOM" id="CLU_065642_0_1_1"/>
<dbReference type="Proteomes" id="UP000030651">
    <property type="component" value="Unassembled WGS sequence"/>
</dbReference>
<dbReference type="STRING" id="1229662.W3XJJ1"/>
<dbReference type="InParanoid" id="W3XJJ1"/>
<feature type="active site" description="Proton donor/acceptor" evidence="10">
    <location>
        <position position="37"/>
    </location>
</feature>
<evidence type="ECO:0000256" key="10">
    <source>
        <dbReference type="PIRSR" id="PIRSR605002-1"/>
    </source>
</evidence>
<dbReference type="InterPro" id="IPR036412">
    <property type="entry name" value="HAD-like_sf"/>
</dbReference>
<feature type="binding site" evidence="12">
    <location>
        <position position="241"/>
    </location>
    <ligand>
        <name>Mg(2+)</name>
        <dbReference type="ChEBI" id="CHEBI:18420"/>
        <label>1</label>
    </ligand>
</feature>
<evidence type="ECO:0000256" key="1">
    <source>
        <dbReference type="ARBA" id="ARBA00004496"/>
    </source>
</evidence>
<organism evidence="14 15">
    <name type="scientific">Pestalotiopsis fici (strain W106-1 / CGMCC3.15140)</name>
    <dbReference type="NCBI Taxonomy" id="1229662"/>
    <lineage>
        <taxon>Eukaryota</taxon>
        <taxon>Fungi</taxon>
        <taxon>Dikarya</taxon>
        <taxon>Ascomycota</taxon>
        <taxon>Pezizomycotina</taxon>
        <taxon>Sordariomycetes</taxon>
        <taxon>Xylariomycetidae</taxon>
        <taxon>Amphisphaeriales</taxon>
        <taxon>Sporocadaceae</taxon>
        <taxon>Pestalotiopsis</taxon>
    </lineage>
</organism>
<evidence type="ECO:0000256" key="6">
    <source>
        <dbReference type="ARBA" id="ARBA00022490"/>
    </source>
</evidence>
<dbReference type="CDD" id="cd02585">
    <property type="entry name" value="HAD_PMM"/>
    <property type="match status" value="1"/>
</dbReference>
<dbReference type="GO" id="GO:0006013">
    <property type="term" value="P:mannose metabolic process"/>
    <property type="evidence" value="ECO:0007669"/>
    <property type="project" value="TreeGrafter"/>
</dbReference>
<dbReference type="InterPro" id="IPR023214">
    <property type="entry name" value="HAD_sf"/>
</dbReference>
<accession>W3XJJ1</accession>
<dbReference type="Pfam" id="PF03332">
    <property type="entry name" value="PMM"/>
    <property type="match status" value="1"/>
</dbReference>
<feature type="binding site" evidence="12">
    <location>
        <position position="255"/>
    </location>
    <ligand>
        <name>Mg(2+)</name>
        <dbReference type="ChEBI" id="CHEBI:18420"/>
        <label>1</label>
    </ligand>
</feature>
<dbReference type="GO" id="GO:0005829">
    <property type="term" value="C:cytosol"/>
    <property type="evidence" value="ECO:0007669"/>
    <property type="project" value="TreeGrafter"/>
</dbReference>
<dbReference type="Gene3D" id="3.40.50.1000">
    <property type="entry name" value="HAD superfamily/HAD-like"/>
    <property type="match status" value="1"/>
</dbReference>
<evidence type="ECO:0000256" key="12">
    <source>
        <dbReference type="PIRSR" id="PIRSR605002-3"/>
    </source>
</evidence>
<feature type="binding site" evidence="11">
    <location>
        <position position="149"/>
    </location>
    <ligand>
        <name>alpha-D-mannose 1-phosphate</name>
        <dbReference type="ChEBI" id="CHEBI:58409"/>
    </ligand>
</feature>
<dbReference type="FunCoup" id="W3XJJ1">
    <property type="interactions" value="783"/>
</dbReference>
<name>W3XJJ1_PESFW</name>
<feature type="active site" description="Nucleophile" evidence="10">
    <location>
        <position position="35"/>
    </location>
</feature>
<dbReference type="UniPathway" id="UPA00126">
    <property type="reaction ID" value="UER00424"/>
</dbReference>
<dbReference type="GO" id="GO:0046872">
    <property type="term" value="F:metal ion binding"/>
    <property type="evidence" value="ECO:0007669"/>
    <property type="project" value="UniProtKB-KW"/>
</dbReference>
<comment type="similarity">
    <text evidence="3 13">Belongs to the eukaryotic PMM family.</text>
</comment>
<evidence type="ECO:0000256" key="11">
    <source>
        <dbReference type="PIRSR" id="PIRSR605002-2"/>
    </source>
</evidence>
<keyword evidence="7 12" id="KW-0479">Metal-binding</keyword>
<dbReference type="AlphaFoldDB" id="W3XJJ1"/>
<evidence type="ECO:0000256" key="8">
    <source>
        <dbReference type="ARBA" id="ARBA00022842"/>
    </source>
</evidence>
<dbReference type="GO" id="GO:0009298">
    <property type="term" value="P:GDP-mannose biosynthetic process"/>
    <property type="evidence" value="ECO:0007669"/>
    <property type="project" value="UniProtKB-UniPathway"/>
</dbReference>
<evidence type="ECO:0000256" key="7">
    <source>
        <dbReference type="ARBA" id="ARBA00022723"/>
    </source>
</evidence>
<comment type="function">
    <text evidence="13">Involved in the synthesis of the GDP-mannose and dolichol-phosphate-mannose required for a number of critical mannosyl transfer reactions.</text>
</comment>
<dbReference type="OMA" id="FCLHYMA"/>
<evidence type="ECO:0000256" key="2">
    <source>
        <dbReference type="ARBA" id="ARBA00004699"/>
    </source>
</evidence>
<protein>
    <recommendedName>
        <fullName evidence="5 13">Phosphomannomutase</fullName>
        <ecNumber evidence="5 13">5.4.2.8</ecNumber>
    </recommendedName>
</protein>
<comment type="catalytic activity">
    <reaction evidence="13">
        <text>alpha-D-mannose 1-phosphate = D-mannose 6-phosphate</text>
        <dbReference type="Rhea" id="RHEA:11140"/>
        <dbReference type="ChEBI" id="CHEBI:58409"/>
        <dbReference type="ChEBI" id="CHEBI:58735"/>
        <dbReference type="EC" id="5.4.2.8"/>
    </reaction>
</comment>
<dbReference type="GO" id="GO:0004615">
    <property type="term" value="F:phosphomannomutase activity"/>
    <property type="evidence" value="ECO:0007669"/>
    <property type="project" value="UniProtKB-EC"/>
</dbReference>
<keyword evidence="15" id="KW-1185">Reference proteome</keyword>
<comment type="subcellular location">
    <subcellularLocation>
        <location evidence="1 13">Cytoplasm</location>
    </subcellularLocation>
</comment>
<dbReference type="RefSeq" id="XP_007826784.1">
    <property type="nucleotide sequence ID" value="XM_007828593.1"/>
</dbReference>
<dbReference type="EC" id="5.4.2.8" evidence="5 13"/>
<comment type="cofactor">
    <cofactor evidence="12">
        <name>Mg(2+)</name>
        <dbReference type="ChEBI" id="CHEBI:18420"/>
    </cofactor>
</comment>
<dbReference type="EMBL" id="KI912109">
    <property type="protein sequence ID" value="ETS86184.1"/>
    <property type="molecule type" value="Genomic_DNA"/>
</dbReference>
<evidence type="ECO:0000256" key="5">
    <source>
        <dbReference type="ARBA" id="ARBA00012730"/>
    </source>
</evidence>
<comment type="subunit">
    <text evidence="4 13">Homodimer.</text>
</comment>
<comment type="pathway">
    <text evidence="2 13">Nucleotide-sugar biosynthesis; GDP-alpha-D-mannose biosynthesis; alpha-D-mannose 1-phosphate from D-fructose 6-phosphate: step 2/2.</text>
</comment>
<dbReference type="KEGG" id="pfy:PFICI_00012"/>
<evidence type="ECO:0000256" key="13">
    <source>
        <dbReference type="RuleBase" id="RU361118"/>
    </source>
</evidence>
<evidence type="ECO:0000313" key="15">
    <source>
        <dbReference type="Proteomes" id="UP000030651"/>
    </source>
</evidence>
<evidence type="ECO:0000256" key="4">
    <source>
        <dbReference type="ARBA" id="ARBA00011738"/>
    </source>
</evidence>
<dbReference type="InterPro" id="IPR043169">
    <property type="entry name" value="PMM_cap"/>
</dbReference>
<evidence type="ECO:0000313" key="14">
    <source>
        <dbReference type="EMBL" id="ETS86184.1"/>
    </source>
</evidence>
<keyword evidence="9 13" id="KW-0413">Isomerase</keyword>
<evidence type="ECO:0000256" key="9">
    <source>
        <dbReference type="ARBA" id="ARBA00023235"/>
    </source>
</evidence>
<dbReference type="GO" id="GO:0006487">
    <property type="term" value="P:protein N-linked glycosylation"/>
    <property type="evidence" value="ECO:0007669"/>
    <property type="project" value="TreeGrafter"/>
</dbReference>
<evidence type="ECO:0000256" key="3">
    <source>
        <dbReference type="ARBA" id="ARBA00009736"/>
    </source>
</evidence>
<feature type="binding site" evidence="12">
    <location>
        <position position="258"/>
    </location>
    <ligand>
        <name>Mg(2+)</name>
        <dbReference type="ChEBI" id="CHEBI:18420"/>
        <label>1</label>
    </ligand>
</feature>
<feature type="binding site" evidence="12">
    <location>
        <position position="37"/>
    </location>
    <ligand>
        <name>Mg(2+)</name>
        <dbReference type="ChEBI" id="CHEBI:18420"/>
        <label>1</label>
    </ligand>
</feature>
<dbReference type="InterPro" id="IPR006379">
    <property type="entry name" value="HAD-SF_hydro_IIB"/>
</dbReference>
<gene>
    <name evidence="14" type="ORF">PFICI_00012</name>
</gene>
<dbReference type="GeneID" id="19265025"/>
<dbReference type="PANTHER" id="PTHR10466:SF0">
    <property type="entry name" value="PHOSPHOMANNOMUTASE"/>
    <property type="match status" value="1"/>
</dbReference>
<dbReference type="OrthoDB" id="10264771at2759"/>
<dbReference type="InterPro" id="IPR005002">
    <property type="entry name" value="PMM"/>
</dbReference>
<dbReference type="NCBIfam" id="TIGR01484">
    <property type="entry name" value="HAD-SF-IIB"/>
    <property type="match status" value="1"/>
</dbReference>
<dbReference type="Gene3D" id="3.30.1240.20">
    <property type="match status" value="1"/>
</dbReference>
<dbReference type="PANTHER" id="PTHR10466">
    <property type="entry name" value="PHOSPHOMANNOMUTASE"/>
    <property type="match status" value="1"/>
</dbReference>
<feature type="binding site" evidence="12">
    <location>
        <position position="35"/>
    </location>
    <ligand>
        <name>Mg(2+)</name>
        <dbReference type="ChEBI" id="CHEBI:18420"/>
        <label>1</label>
    </ligand>
</feature>
<keyword evidence="8 12" id="KW-0460">Magnesium</keyword>
<proteinExistence type="inferred from homology"/>
<feature type="binding site" evidence="12">
    <location>
        <position position="253"/>
    </location>
    <ligand>
        <name>Mg(2+)</name>
        <dbReference type="ChEBI" id="CHEBI:18420"/>
        <label>1</label>
    </ligand>
</feature>
<reference evidence="15" key="1">
    <citation type="journal article" date="2015" name="BMC Genomics">
        <title>Genomic and transcriptomic analysis of the endophytic fungus Pestalotiopsis fici reveals its lifestyle and high potential for synthesis of natural products.</title>
        <authorList>
            <person name="Wang X."/>
            <person name="Zhang X."/>
            <person name="Liu L."/>
            <person name="Xiang M."/>
            <person name="Wang W."/>
            <person name="Sun X."/>
            <person name="Che Y."/>
            <person name="Guo L."/>
            <person name="Liu G."/>
            <person name="Guo L."/>
            <person name="Wang C."/>
            <person name="Yin W.B."/>
            <person name="Stadler M."/>
            <person name="Zhang X."/>
            <person name="Liu X."/>
        </authorList>
    </citation>
    <scope>NUCLEOTIDE SEQUENCE [LARGE SCALE GENOMIC DNA]</scope>
    <source>
        <strain evidence="15">W106-1 / CGMCC3.15140</strain>
    </source>
</reference>